<sequence length="122" mass="13895">MCFRFHGIMISNLAFVFQNIFSKKGMKGKSVSGMHYYACLSISSLLIFRPFVITIAEGLLHLIARYSLNFLALKCAAIRKVITTGMLLSSRQILKGYEKLVLSFRRLAGIRQSHKLDLIFFN</sequence>
<accession>A0A061GHK5</accession>
<name>A0A061GHK5_THECC</name>
<dbReference type="AlphaFoldDB" id="A0A061GHK5"/>
<dbReference type="Gramene" id="EOY28632">
    <property type="protein sequence ID" value="EOY28632"/>
    <property type="gene ID" value="TCM_030181"/>
</dbReference>
<protein>
    <recommendedName>
        <fullName evidence="1">Sugar phosphate transporter domain-containing protein</fullName>
    </recommendedName>
</protein>
<dbReference type="HOGENOM" id="CLU_2030913_0_0_1"/>
<evidence type="ECO:0000259" key="1">
    <source>
        <dbReference type="Pfam" id="PF03151"/>
    </source>
</evidence>
<evidence type="ECO:0000313" key="3">
    <source>
        <dbReference type="Proteomes" id="UP000026915"/>
    </source>
</evidence>
<dbReference type="InParanoid" id="A0A061GHK5"/>
<organism evidence="2 3">
    <name type="scientific">Theobroma cacao</name>
    <name type="common">Cacao</name>
    <name type="synonym">Cocoa</name>
    <dbReference type="NCBI Taxonomy" id="3641"/>
    <lineage>
        <taxon>Eukaryota</taxon>
        <taxon>Viridiplantae</taxon>
        <taxon>Streptophyta</taxon>
        <taxon>Embryophyta</taxon>
        <taxon>Tracheophyta</taxon>
        <taxon>Spermatophyta</taxon>
        <taxon>Magnoliopsida</taxon>
        <taxon>eudicotyledons</taxon>
        <taxon>Gunneridae</taxon>
        <taxon>Pentapetalae</taxon>
        <taxon>rosids</taxon>
        <taxon>malvids</taxon>
        <taxon>Malvales</taxon>
        <taxon>Malvaceae</taxon>
        <taxon>Byttnerioideae</taxon>
        <taxon>Theobroma</taxon>
    </lineage>
</organism>
<gene>
    <name evidence="2" type="ORF">TCM_030181</name>
</gene>
<proteinExistence type="predicted"/>
<dbReference type="Proteomes" id="UP000026915">
    <property type="component" value="Chromosome 6"/>
</dbReference>
<evidence type="ECO:0000313" key="2">
    <source>
        <dbReference type="EMBL" id="EOY28632.1"/>
    </source>
</evidence>
<feature type="domain" description="Sugar phosphate transporter" evidence="1">
    <location>
        <begin position="5"/>
        <end position="88"/>
    </location>
</feature>
<reference evidence="2 3" key="1">
    <citation type="journal article" date="2013" name="Genome Biol.">
        <title>The genome sequence of the most widely cultivated cacao type and its use to identify candidate genes regulating pod color.</title>
        <authorList>
            <person name="Motamayor J.C."/>
            <person name="Mockaitis K."/>
            <person name="Schmutz J."/>
            <person name="Haiminen N."/>
            <person name="Iii D.L."/>
            <person name="Cornejo O."/>
            <person name="Findley S.D."/>
            <person name="Zheng P."/>
            <person name="Utro F."/>
            <person name="Royaert S."/>
            <person name="Saski C."/>
            <person name="Jenkins J."/>
            <person name="Podicheti R."/>
            <person name="Zhao M."/>
            <person name="Scheffler B.E."/>
            <person name="Stack J.C."/>
            <person name="Feltus F.A."/>
            <person name="Mustiga G.M."/>
            <person name="Amores F."/>
            <person name="Phillips W."/>
            <person name="Marelli J.P."/>
            <person name="May G.D."/>
            <person name="Shapiro H."/>
            <person name="Ma J."/>
            <person name="Bustamante C.D."/>
            <person name="Schnell R.J."/>
            <person name="Main D."/>
            <person name="Gilbert D."/>
            <person name="Parida L."/>
            <person name="Kuhn D.N."/>
        </authorList>
    </citation>
    <scope>NUCLEOTIDE SEQUENCE [LARGE SCALE GENOMIC DNA]</scope>
    <source>
        <strain evidence="3">cv. Matina 1-6</strain>
    </source>
</reference>
<dbReference type="eggNOG" id="KOG1441">
    <property type="taxonomic scope" value="Eukaryota"/>
</dbReference>
<dbReference type="EMBL" id="CM001884">
    <property type="protein sequence ID" value="EOY28632.1"/>
    <property type="molecule type" value="Genomic_DNA"/>
</dbReference>
<dbReference type="Pfam" id="PF03151">
    <property type="entry name" value="TPT"/>
    <property type="match status" value="1"/>
</dbReference>
<keyword evidence="3" id="KW-1185">Reference proteome</keyword>
<dbReference type="STRING" id="3641.A0A061GHK5"/>
<dbReference type="InterPro" id="IPR004853">
    <property type="entry name" value="Sugar_P_trans_dom"/>
</dbReference>